<gene>
    <name evidence="5" type="ORF">IW245_005901</name>
</gene>
<dbReference type="SMART" id="SM00345">
    <property type="entry name" value="HTH_GNTR"/>
    <property type="match status" value="1"/>
</dbReference>
<feature type="domain" description="HTH gntR-type" evidence="4">
    <location>
        <begin position="1"/>
        <end position="54"/>
    </location>
</feature>
<reference evidence="5" key="1">
    <citation type="submission" date="2020-11" db="EMBL/GenBank/DDBJ databases">
        <title>Sequencing the genomes of 1000 actinobacteria strains.</title>
        <authorList>
            <person name="Klenk H.-P."/>
        </authorList>
    </citation>
    <scope>NUCLEOTIDE SEQUENCE</scope>
    <source>
        <strain evidence="5">DSM 45356</strain>
    </source>
</reference>
<evidence type="ECO:0000313" key="6">
    <source>
        <dbReference type="Proteomes" id="UP000622552"/>
    </source>
</evidence>
<dbReference type="Gene3D" id="1.10.10.10">
    <property type="entry name" value="Winged helix-like DNA-binding domain superfamily/Winged helix DNA-binding domain"/>
    <property type="match status" value="1"/>
</dbReference>
<dbReference type="EMBL" id="JADOUF010000001">
    <property type="protein sequence ID" value="MBG6139707.1"/>
    <property type="molecule type" value="Genomic_DNA"/>
</dbReference>
<dbReference type="InterPro" id="IPR036390">
    <property type="entry name" value="WH_DNA-bd_sf"/>
</dbReference>
<dbReference type="Pfam" id="PF00392">
    <property type="entry name" value="GntR"/>
    <property type="match status" value="1"/>
</dbReference>
<dbReference type="SUPFAM" id="SSF64288">
    <property type="entry name" value="Chorismate lyase-like"/>
    <property type="match status" value="1"/>
</dbReference>
<proteinExistence type="predicted"/>
<dbReference type="GO" id="GO:0045892">
    <property type="term" value="P:negative regulation of DNA-templated transcription"/>
    <property type="evidence" value="ECO:0007669"/>
    <property type="project" value="TreeGrafter"/>
</dbReference>
<dbReference type="GO" id="GO:0003677">
    <property type="term" value="F:DNA binding"/>
    <property type="evidence" value="ECO:0007669"/>
    <property type="project" value="UniProtKB-KW"/>
</dbReference>
<protein>
    <submittedName>
        <fullName evidence="5">GntR family transcriptional regulator</fullName>
    </submittedName>
</protein>
<comment type="caution">
    <text evidence="5">The sequence shown here is derived from an EMBL/GenBank/DDBJ whole genome shotgun (WGS) entry which is preliminary data.</text>
</comment>
<dbReference type="InterPro" id="IPR036388">
    <property type="entry name" value="WH-like_DNA-bd_sf"/>
</dbReference>
<organism evidence="5 6">
    <name type="scientific">Longispora fulva</name>
    <dbReference type="NCBI Taxonomy" id="619741"/>
    <lineage>
        <taxon>Bacteria</taxon>
        <taxon>Bacillati</taxon>
        <taxon>Actinomycetota</taxon>
        <taxon>Actinomycetes</taxon>
        <taxon>Micromonosporales</taxon>
        <taxon>Micromonosporaceae</taxon>
        <taxon>Longispora</taxon>
    </lineage>
</organism>
<dbReference type="PANTHER" id="PTHR44846:SF17">
    <property type="entry name" value="GNTR-FAMILY TRANSCRIPTIONAL REGULATOR"/>
    <property type="match status" value="1"/>
</dbReference>
<evidence type="ECO:0000256" key="3">
    <source>
        <dbReference type="ARBA" id="ARBA00023163"/>
    </source>
</evidence>
<dbReference type="InterPro" id="IPR028978">
    <property type="entry name" value="Chorismate_lyase_/UTRA_dom_sf"/>
</dbReference>
<dbReference type="Proteomes" id="UP000622552">
    <property type="component" value="Unassembled WGS sequence"/>
</dbReference>
<keyword evidence="2" id="KW-0238">DNA-binding</keyword>
<dbReference type="Pfam" id="PF07702">
    <property type="entry name" value="UTRA"/>
    <property type="match status" value="1"/>
</dbReference>
<evidence type="ECO:0000259" key="4">
    <source>
        <dbReference type="PROSITE" id="PS50949"/>
    </source>
</evidence>
<evidence type="ECO:0000256" key="2">
    <source>
        <dbReference type="ARBA" id="ARBA00023125"/>
    </source>
</evidence>
<accession>A0A8J7KSJ5</accession>
<evidence type="ECO:0000256" key="1">
    <source>
        <dbReference type="ARBA" id="ARBA00023015"/>
    </source>
</evidence>
<dbReference type="InterPro" id="IPR050679">
    <property type="entry name" value="Bact_HTH_transcr_reg"/>
</dbReference>
<dbReference type="InterPro" id="IPR000524">
    <property type="entry name" value="Tscrpt_reg_HTH_GntR"/>
</dbReference>
<dbReference type="AlphaFoldDB" id="A0A8J7KSJ5"/>
<name>A0A8J7KSJ5_9ACTN</name>
<dbReference type="GO" id="GO:0003700">
    <property type="term" value="F:DNA-binding transcription factor activity"/>
    <property type="evidence" value="ECO:0007669"/>
    <property type="project" value="InterPro"/>
</dbReference>
<dbReference type="Gene3D" id="3.40.1410.10">
    <property type="entry name" value="Chorismate lyase-like"/>
    <property type="match status" value="1"/>
</dbReference>
<dbReference type="PANTHER" id="PTHR44846">
    <property type="entry name" value="MANNOSYL-D-GLYCERATE TRANSPORT/METABOLISM SYSTEM REPRESSOR MNGR-RELATED"/>
    <property type="match status" value="1"/>
</dbReference>
<dbReference type="InterPro" id="IPR011663">
    <property type="entry name" value="UTRA"/>
</dbReference>
<sequence>MSGDLLPGAKLPTTQALMANYGVTNQTVQRSLAVLKQEGFLIGRAGSGVYVRENPQQAVEPASYMPPSSPGEPHSWVTEAAKRNLRGEARILEVGEARPPAQVRDALGLPENGVAVMRHRLMLLNGQPAELIRSYYPVEIARGTRLADRRRIPGGSPTLLTEMGMPPVEFVDRISVRLPTSEEFVALELPDDVPVLRTFRIVFTVERRPIEASVLVKAGHVFELEYRLPAR</sequence>
<keyword evidence="1" id="KW-0805">Transcription regulation</keyword>
<evidence type="ECO:0000313" key="5">
    <source>
        <dbReference type="EMBL" id="MBG6139707.1"/>
    </source>
</evidence>
<dbReference type="SMART" id="SM00866">
    <property type="entry name" value="UTRA"/>
    <property type="match status" value="1"/>
</dbReference>
<dbReference type="SUPFAM" id="SSF46785">
    <property type="entry name" value="Winged helix' DNA-binding domain"/>
    <property type="match status" value="1"/>
</dbReference>
<dbReference type="PROSITE" id="PS50949">
    <property type="entry name" value="HTH_GNTR"/>
    <property type="match status" value="1"/>
</dbReference>
<keyword evidence="6" id="KW-1185">Reference proteome</keyword>
<keyword evidence="3" id="KW-0804">Transcription</keyword>